<dbReference type="PROSITE" id="PS00108">
    <property type="entry name" value="PROTEIN_KINASE_ST"/>
    <property type="match status" value="1"/>
</dbReference>
<dbReference type="Pfam" id="PF00139">
    <property type="entry name" value="Lectin_legB"/>
    <property type="match status" value="1"/>
</dbReference>
<dbReference type="GO" id="GO:0005886">
    <property type="term" value="C:plasma membrane"/>
    <property type="evidence" value="ECO:0007669"/>
    <property type="project" value="UniProtKB-SubCell"/>
</dbReference>
<evidence type="ECO:0000256" key="15">
    <source>
        <dbReference type="ARBA" id="ARBA00023136"/>
    </source>
</evidence>
<evidence type="ECO:0000256" key="4">
    <source>
        <dbReference type="ARBA" id="ARBA00012513"/>
    </source>
</evidence>
<feature type="chain" id="PRO_5043955875" description="non-specific serine/threonine protein kinase" evidence="19">
    <location>
        <begin position="35"/>
        <end position="690"/>
    </location>
</feature>
<evidence type="ECO:0000256" key="19">
    <source>
        <dbReference type="SAM" id="SignalP"/>
    </source>
</evidence>
<dbReference type="FunFam" id="3.30.200.20:FF:000320">
    <property type="entry name" value="probable L-type lectin-domain containing receptor kinase S.5"/>
    <property type="match status" value="1"/>
</dbReference>
<gene>
    <name evidence="21" type="ORF">H6P81_001091</name>
</gene>
<evidence type="ECO:0000313" key="22">
    <source>
        <dbReference type="Proteomes" id="UP000825729"/>
    </source>
</evidence>
<evidence type="ECO:0000259" key="20">
    <source>
        <dbReference type="PROSITE" id="PS50011"/>
    </source>
</evidence>
<keyword evidence="5" id="KW-1003">Cell membrane</keyword>
<evidence type="ECO:0000256" key="12">
    <source>
        <dbReference type="ARBA" id="ARBA00022777"/>
    </source>
</evidence>
<dbReference type="SMART" id="SM00220">
    <property type="entry name" value="S_TKc"/>
    <property type="match status" value="1"/>
</dbReference>
<evidence type="ECO:0000256" key="13">
    <source>
        <dbReference type="ARBA" id="ARBA00022840"/>
    </source>
</evidence>
<dbReference type="GO" id="GO:0004674">
    <property type="term" value="F:protein serine/threonine kinase activity"/>
    <property type="evidence" value="ECO:0007669"/>
    <property type="project" value="UniProtKB-KW"/>
</dbReference>
<reference evidence="21 22" key="1">
    <citation type="submission" date="2021-07" db="EMBL/GenBank/DDBJ databases">
        <title>The Aristolochia fimbriata genome: insights into angiosperm evolution, floral development and chemical biosynthesis.</title>
        <authorList>
            <person name="Jiao Y."/>
        </authorList>
    </citation>
    <scope>NUCLEOTIDE SEQUENCE [LARGE SCALE GENOMIC DNA]</scope>
    <source>
        <strain evidence="21">IBCAS-2021</strain>
        <tissue evidence="21">Leaf</tissue>
    </source>
</reference>
<keyword evidence="14 18" id="KW-1133">Transmembrane helix</keyword>
<keyword evidence="8 18" id="KW-0812">Transmembrane</keyword>
<feature type="domain" description="Protein kinase" evidence="20">
    <location>
        <begin position="356"/>
        <end position="615"/>
    </location>
</feature>
<evidence type="ECO:0000256" key="9">
    <source>
        <dbReference type="ARBA" id="ARBA00022729"/>
    </source>
</evidence>
<comment type="similarity">
    <text evidence="3">In the C-terminal section; belongs to the protein kinase superfamily. Ser/Thr protein kinase family.</text>
</comment>
<comment type="subcellular location">
    <subcellularLocation>
        <location evidence="1">Cell membrane</location>
        <topology evidence="1">Single-pass type I membrane protein</topology>
    </subcellularLocation>
</comment>
<dbReference type="InterPro" id="IPR000719">
    <property type="entry name" value="Prot_kinase_dom"/>
</dbReference>
<feature type="transmembrane region" description="Helical" evidence="18">
    <location>
        <begin position="296"/>
        <end position="320"/>
    </location>
</feature>
<dbReference type="PANTHER" id="PTHR27007">
    <property type="match status" value="1"/>
</dbReference>
<evidence type="ECO:0000313" key="21">
    <source>
        <dbReference type="EMBL" id="KAG9456583.1"/>
    </source>
</evidence>
<keyword evidence="11 17" id="KW-0547">Nucleotide-binding</keyword>
<dbReference type="InterPro" id="IPR019825">
    <property type="entry name" value="Lectin_legB_Mn/Ca_BS"/>
</dbReference>
<evidence type="ECO:0000256" key="14">
    <source>
        <dbReference type="ARBA" id="ARBA00022989"/>
    </source>
</evidence>
<protein>
    <recommendedName>
        <fullName evidence="4">non-specific serine/threonine protein kinase</fullName>
        <ecNumber evidence="4">2.7.11.1</ecNumber>
    </recommendedName>
</protein>
<dbReference type="SUPFAM" id="SSF49899">
    <property type="entry name" value="Concanavalin A-like lectins/glucanases"/>
    <property type="match status" value="1"/>
</dbReference>
<dbReference type="InterPro" id="IPR001220">
    <property type="entry name" value="Legume_lectin_dom"/>
</dbReference>
<evidence type="ECO:0000256" key="16">
    <source>
        <dbReference type="ARBA" id="ARBA00023180"/>
    </source>
</evidence>
<keyword evidence="22" id="KW-1185">Reference proteome</keyword>
<dbReference type="SUPFAM" id="SSF56112">
    <property type="entry name" value="Protein kinase-like (PK-like)"/>
    <property type="match status" value="1"/>
</dbReference>
<name>A0AAV7F6H2_ARIFI</name>
<keyword evidence="15 18" id="KW-0472">Membrane</keyword>
<dbReference type="AlphaFoldDB" id="A0AAV7F6H2"/>
<evidence type="ECO:0000256" key="5">
    <source>
        <dbReference type="ARBA" id="ARBA00022475"/>
    </source>
</evidence>
<dbReference type="Proteomes" id="UP000825729">
    <property type="component" value="Unassembled WGS sequence"/>
</dbReference>
<keyword evidence="10" id="KW-0430">Lectin</keyword>
<evidence type="ECO:0000256" key="11">
    <source>
        <dbReference type="ARBA" id="ARBA00022741"/>
    </source>
</evidence>
<dbReference type="InterPro" id="IPR013320">
    <property type="entry name" value="ConA-like_dom_sf"/>
</dbReference>
<dbReference type="InterPro" id="IPR008271">
    <property type="entry name" value="Ser/Thr_kinase_AS"/>
</dbReference>
<dbReference type="EC" id="2.7.11.1" evidence="4"/>
<evidence type="ECO:0000256" key="1">
    <source>
        <dbReference type="ARBA" id="ARBA00004251"/>
    </source>
</evidence>
<evidence type="ECO:0000256" key="8">
    <source>
        <dbReference type="ARBA" id="ARBA00022692"/>
    </source>
</evidence>
<evidence type="ECO:0000256" key="6">
    <source>
        <dbReference type="ARBA" id="ARBA00022527"/>
    </source>
</evidence>
<dbReference type="PROSITE" id="PS00307">
    <property type="entry name" value="LECTIN_LEGUME_BETA"/>
    <property type="match status" value="1"/>
</dbReference>
<dbReference type="Gene3D" id="1.10.510.10">
    <property type="entry name" value="Transferase(Phosphotransferase) domain 1"/>
    <property type="match status" value="1"/>
</dbReference>
<dbReference type="Pfam" id="PF00069">
    <property type="entry name" value="Pkinase"/>
    <property type="match status" value="1"/>
</dbReference>
<organism evidence="21 22">
    <name type="scientific">Aristolochia fimbriata</name>
    <name type="common">White veined hardy Dutchman's pipe vine</name>
    <dbReference type="NCBI Taxonomy" id="158543"/>
    <lineage>
        <taxon>Eukaryota</taxon>
        <taxon>Viridiplantae</taxon>
        <taxon>Streptophyta</taxon>
        <taxon>Embryophyta</taxon>
        <taxon>Tracheophyta</taxon>
        <taxon>Spermatophyta</taxon>
        <taxon>Magnoliopsida</taxon>
        <taxon>Magnoliidae</taxon>
        <taxon>Piperales</taxon>
        <taxon>Aristolochiaceae</taxon>
        <taxon>Aristolochia</taxon>
    </lineage>
</organism>
<sequence length="690" mass="76036">MGTTIRTQLSPGVCIAPLLLLLLNAATFPSFSAAKSPTTTFNRSSFTTADLNKITVRRDASISGGALQITPDSLNREFSLFNRSGRIVYYQPFHLWKGSRNSSAPGTLASFNSTFTVNIFRPSNNTAGEGLAFVIAPDMDPPTGSHGPWLGLTNASIDGNPSNRFVAVELDTVKQDFDPDGNHIGLNINTVRSNVTFPLSSIGIELAPTIPANYTVWVQYNGSSMLLSVYIAKEHRPKPPDPVIRKTINLKEVVSEHSYLGFAGSTGSTAELNCVLHWDLSVEVLPRDKDIKTVHLALAIAVPVVAAALIAAGVAGYCMYKKKMKDDAKLLGALKSLPGTPREFKLRDLKKATNNFDEKLKLGQGGFGTVYKGFLAKERTDVAVKKFSRENLKGKDDFLAELTIINRLRHRHLVKLVGWCHNNCVLLLVYDYMPNGSLDRHLFDVSENEKILNWERRYNIVSGVATALNYLHHEYEQTVVHRDLKASNIMLDTEFNARLGDFGLARALENEKTSYAELEGVPGTMGYIAPECFHTGKATRESDVFAFGAVILEVVCGQRPRVNIAGFHFLVDWVWSLYREGRILEAVDGRLGNDYAVDDALRLLLLGLACSHPIAGDRPKTLAIVQVISRLVPAPVVPHFKPPFVWPMMGPLTDDDTATNDTTPITSSYYGSECTPRYISHDSHDTSNRV</sequence>
<feature type="binding site" evidence="17">
    <location>
        <position position="386"/>
    </location>
    <ligand>
        <name>ATP</name>
        <dbReference type="ChEBI" id="CHEBI:30616"/>
    </ligand>
</feature>
<keyword evidence="7" id="KW-0808">Transferase</keyword>
<dbReference type="EMBL" id="JAINDJ010000002">
    <property type="protein sequence ID" value="KAG9456583.1"/>
    <property type="molecule type" value="Genomic_DNA"/>
</dbReference>
<dbReference type="Gene3D" id="2.60.120.200">
    <property type="match status" value="1"/>
</dbReference>
<evidence type="ECO:0000256" key="7">
    <source>
        <dbReference type="ARBA" id="ARBA00022679"/>
    </source>
</evidence>
<evidence type="ECO:0000256" key="2">
    <source>
        <dbReference type="ARBA" id="ARBA00008536"/>
    </source>
</evidence>
<comment type="similarity">
    <text evidence="2">In the N-terminal section; belongs to the leguminous lectin family.</text>
</comment>
<dbReference type="FunFam" id="1.10.510.10:FF:000444">
    <property type="entry name" value="probable L-type lectin-domain containing receptor kinase S.5"/>
    <property type="match status" value="1"/>
</dbReference>
<dbReference type="GO" id="GO:0005524">
    <property type="term" value="F:ATP binding"/>
    <property type="evidence" value="ECO:0007669"/>
    <property type="project" value="UniProtKB-UniRule"/>
</dbReference>
<dbReference type="PROSITE" id="PS00107">
    <property type="entry name" value="PROTEIN_KINASE_ATP"/>
    <property type="match status" value="1"/>
</dbReference>
<evidence type="ECO:0000256" key="17">
    <source>
        <dbReference type="PROSITE-ProRule" id="PRU10141"/>
    </source>
</evidence>
<keyword evidence="9 19" id="KW-0732">Signal</keyword>
<dbReference type="InterPro" id="IPR050528">
    <property type="entry name" value="L-type_Lectin-RKs"/>
</dbReference>
<evidence type="ECO:0000256" key="3">
    <source>
        <dbReference type="ARBA" id="ARBA00010217"/>
    </source>
</evidence>
<dbReference type="GO" id="GO:0030246">
    <property type="term" value="F:carbohydrate binding"/>
    <property type="evidence" value="ECO:0007669"/>
    <property type="project" value="UniProtKB-KW"/>
</dbReference>
<dbReference type="PROSITE" id="PS50011">
    <property type="entry name" value="PROTEIN_KINASE_DOM"/>
    <property type="match status" value="1"/>
</dbReference>
<dbReference type="Gene3D" id="3.30.200.20">
    <property type="entry name" value="Phosphorylase Kinase, domain 1"/>
    <property type="match status" value="1"/>
</dbReference>
<dbReference type="CDD" id="cd06899">
    <property type="entry name" value="lectin_legume_LecRK_Arcelin_ConA"/>
    <property type="match status" value="1"/>
</dbReference>
<keyword evidence="16" id="KW-0325">Glycoprotein</keyword>
<dbReference type="InterPro" id="IPR011009">
    <property type="entry name" value="Kinase-like_dom_sf"/>
</dbReference>
<dbReference type="InterPro" id="IPR017441">
    <property type="entry name" value="Protein_kinase_ATP_BS"/>
</dbReference>
<accession>A0AAV7F6H2</accession>
<keyword evidence="6" id="KW-0723">Serine/threonine-protein kinase</keyword>
<keyword evidence="13 17" id="KW-0067">ATP-binding</keyword>
<keyword evidence="12" id="KW-0418">Kinase</keyword>
<proteinExistence type="inferred from homology"/>
<comment type="caution">
    <text evidence="21">The sequence shown here is derived from an EMBL/GenBank/DDBJ whole genome shotgun (WGS) entry which is preliminary data.</text>
</comment>
<evidence type="ECO:0000256" key="18">
    <source>
        <dbReference type="SAM" id="Phobius"/>
    </source>
</evidence>
<evidence type="ECO:0000256" key="10">
    <source>
        <dbReference type="ARBA" id="ARBA00022734"/>
    </source>
</evidence>
<feature type="signal peptide" evidence="19">
    <location>
        <begin position="1"/>
        <end position="34"/>
    </location>
</feature>